<dbReference type="Gene3D" id="3.30.70.20">
    <property type="match status" value="1"/>
</dbReference>
<dbReference type="Proteomes" id="UP001215956">
    <property type="component" value="Unassembled WGS sequence"/>
</dbReference>
<keyword evidence="4" id="KW-0411">Iron-sulfur</keyword>
<keyword evidence="2" id="KW-0479">Metal-binding</keyword>
<dbReference type="RefSeq" id="WP_316969863.1">
    <property type="nucleotide sequence ID" value="NZ_JARFPL010000049.1"/>
</dbReference>
<dbReference type="InterPro" id="IPR002708">
    <property type="entry name" value="HcyBio"/>
</dbReference>
<dbReference type="Pfam" id="PF01837">
    <property type="entry name" value="HcyBio"/>
    <property type="match status" value="1"/>
</dbReference>
<evidence type="ECO:0000256" key="3">
    <source>
        <dbReference type="ARBA" id="ARBA00023004"/>
    </source>
</evidence>
<keyword evidence="7" id="KW-1185">Reference proteome</keyword>
<evidence type="ECO:0000256" key="1">
    <source>
        <dbReference type="ARBA" id="ARBA00022485"/>
    </source>
</evidence>
<dbReference type="InterPro" id="IPR050572">
    <property type="entry name" value="Fe-S_Ferredoxin"/>
</dbReference>
<accession>A0ABT5XHM2</accession>
<dbReference type="PANTHER" id="PTHR43687">
    <property type="entry name" value="ADENYLYLSULFATE REDUCTASE, BETA SUBUNIT"/>
    <property type="match status" value="1"/>
</dbReference>
<dbReference type="PROSITE" id="PS51379">
    <property type="entry name" value="4FE4S_FER_2"/>
    <property type="match status" value="2"/>
</dbReference>
<gene>
    <name evidence="6" type="ORF">P0O24_11305</name>
</gene>
<feature type="domain" description="4Fe-4S ferredoxin-type" evidence="5">
    <location>
        <begin position="315"/>
        <end position="345"/>
    </location>
</feature>
<organism evidence="6 7">
    <name type="scientific">Candidatus Methanocrinis alkalitolerans</name>
    <dbReference type="NCBI Taxonomy" id="3033395"/>
    <lineage>
        <taxon>Archaea</taxon>
        <taxon>Methanobacteriati</taxon>
        <taxon>Methanobacteriota</taxon>
        <taxon>Stenosarchaea group</taxon>
        <taxon>Methanomicrobia</taxon>
        <taxon>Methanotrichales</taxon>
        <taxon>Methanotrichaceae</taxon>
        <taxon>Methanocrinis</taxon>
    </lineage>
</organism>
<evidence type="ECO:0000313" key="7">
    <source>
        <dbReference type="Proteomes" id="UP001215956"/>
    </source>
</evidence>
<dbReference type="NCBIfam" id="TIGR03287">
    <property type="entry name" value="methan_mark_16"/>
    <property type="match status" value="1"/>
</dbReference>
<evidence type="ECO:0000256" key="4">
    <source>
        <dbReference type="ARBA" id="ARBA00023014"/>
    </source>
</evidence>
<dbReference type="InterPro" id="IPR017896">
    <property type="entry name" value="4Fe4S_Fe-S-bd"/>
</dbReference>
<evidence type="ECO:0000256" key="2">
    <source>
        <dbReference type="ARBA" id="ARBA00022723"/>
    </source>
</evidence>
<evidence type="ECO:0000259" key="5">
    <source>
        <dbReference type="PROSITE" id="PS51379"/>
    </source>
</evidence>
<proteinExistence type="predicted"/>
<dbReference type="SUPFAM" id="SSF54862">
    <property type="entry name" value="4Fe-4S ferredoxins"/>
    <property type="match status" value="1"/>
</dbReference>
<keyword evidence="3" id="KW-0408">Iron</keyword>
<name>A0ABT5XHM2_9EURY</name>
<dbReference type="InterPro" id="IPR017677">
    <property type="entry name" value="Methan_mark_16"/>
</dbReference>
<keyword evidence="1" id="KW-0004">4Fe-4S</keyword>
<comment type="caution">
    <text evidence="6">The sequence shown here is derived from an EMBL/GenBank/DDBJ whole genome shotgun (WGS) entry which is preliminary data.</text>
</comment>
<feature type="domain" description="4Fe-4S ferredoxin-type" evidence="5">
    <location>
        <begin position="346"/>
        <end position="375"/>
    </location>
</feature>
<dbReference type="PANTHER" id="PTHR43687:SF3">
    <property type="entry name" value="4FE-4S FERREDOXIN-TYPE DOMAIN-CONTAINING PROTEIN"/>
    <property type="match status" value="1"/>
</dbReference>
<reference evidence="6 7" key="1">
    <citation type="submission" date="2023-03" db="EMBL/GenBank/DDBJ databases">
        <title>Whole genome sequencing of Methanotrichaceae archaeon M04Ac.</title>
        <authorList>
            <person name="Khomyakova M.A."/>
            <person name="Merkel A.Y."/>
            <person name="Slobodkin A.I."/>
        </authorList>
    </citation>
    <scope>NUCLEOTIDE SEQUENCE [LARGE SCALE GENOMIC DNA]</scope>
    <source>
        <strain evidence="6 7">M04Ac</strain>
    </source>
</reference>
<sequence>MNRSFSEMRAKVDRGEAVVLTAREVGEILDGGDGLTLEDVDVVTCATRAVMSGTYAVLSFPVAPPGSFRRAIGVWLNGVPATVGPCPNERLGVLDLIVFGTAESIDDPRYGGGHLFRDLVEGEEVRAEVETDGGSCLEVDLKLADIPTARLFGTRHAFRNYSAFVNPGEERIATIFHATTFDPCWRGASVSGCGRMNPLENDPLLETVGVGTRILINGAEGFVLGRGTRSSPDRPNLSGYADMHGMDPEYMGGFATSAGPECVTSWAVPVPVISDRILNSLAPADRSIPLPVMDVVGRKEIGRANYGDVWEGTDLEVSFDPGGCKRCTACHPEAICPTGAIGFVDWKPILDRRRCFNCGLCATSCAGDVFSARLGSLRFAGREVPIVVRQSDRLRAERLAEELKGRILDGSFRMTEMTERISP</sequence>
<protein>
    <submittedName>
        <fullName evidence="6">Methanogenesis marker 16 metalloprotein</fullName>
    </submittedName>
</protein>
<dbReference type="EMBL" id="JARFPL010000049">
    <property type="protein sequence ID" value="MDF0594167.1"/>
    <property type="molecule type" value="Genomic_DNA"/>
</dbReference>
<evidence type="ECO:0000313" key="6">
    <source>
        <dbReference type="EMBL" id="MDF0594167.1"/>
    </source>
</evidence>